<evidence type="ECO:0000313" key="4">
    <source>
        <dbReference type="EMBL" id="SDH77611.1"/>
    </source>
</evidence>
<protein>
    <submittedName>
        <fullName evidence="4">Glycosyltransferase involved in cell wall bisynthesis</fullName>
    </submittedName>
</protein>
<dbReference type="SUPFAM" id="SSF53448">
    <property type="entry name" value="Nucleotide-diphospho-sugar transferases"/>
    <property type="match status" value="1"/>
</dbReference>
<proteinExistence type="predicted"/>
<dbReference type="RefSeq" id="WP_074637021.1">
    <property type="nucleotide sequence ID" value="NZ_FNDO01000013.1"/>
</dbReference>
<dbReference type="InterPro" id="IPR001173">
    <property type="entry name" value="Glyco_trans_2-like"/>
</dbReference>
<dbReference type="PANTHER" id="PTHR22916">
    <property type="entry name" value="GLYCOSYLTRANSFERASE"/>
    <property type="match status" value="1"/>
</dbReference>
<sequence>MNTIKVSVIVPVYNAEKFVRRMLDSLLAQTMVDFEVIMVNDGSNDGSSVICDDYAVKDTRFKVIHQQNAGVAMARKAGIDVAQGEYSIHADADDWVEPTMLNELYHKAINAVADMVICDYYDTSVNGVDCYHRQRLTSDKPLDVLYDITQGRCFGGLWHKLIRTNLYKKYNARFFAGINYSEDVLILAQILKHEEVKVAYLDKAYYHYIKNEDSITHYVSQKTYNGLKMYLQKIKEILPSDNGRFDAFKRTLPIAVFQMGFMNYLISDEEARKEYLRIRAIVWENSKSLRWKLGYLMIDLNMMTLAHKLIKF</sequence>
<dbReference type="GO" id="GO:0016758">
    <property type="term" value="F:hexosyltransferase activity"/>
    <property type="evidence" value="ECO:0007669"/>
    <property type="project" value="UniProtKB-ARBA"/>
</dbReference>
<evidence type="ECO:0000313" key="5">
    <source>
        <dbReference type="Proteomes" id="UP000181870"/>
    </source>
</evidence>
<keyword evidence="1" id="KW-0328">Glycosyltransferase</keyword>
<dbReference type="AlphaFoldDB" id="A0A1G8F667"/>
<dbReference type="EMBL" id="FNDO01000013">
    <property type="protein sequence ID" value="SDH77611.1"/>
    <property type="molecule type" value="Genomic_DNA"/>
</dbReference>
<gene>
    <name evidence="4" type="ORF">SAMN05192582_101314</name>
</gene>
<keyword evidence="2 4" id="KW-0808">Transferase</keyword>
<dbReference type="Proteomes" id="UP000181870">
    <property type="component" value="Unassembled WGS sequence"/>
</dbReference>
<dbReference type="Pfam" id="PF00535">
    <property type="entry name" value="Glycos_transf_2"/>
    <property type="match status" value="1"/>
</dbReference>
<evidence type="ECO:0000256" key="2">
    <source>
        <dbReference type="ARBA" id="ARBA00022679"/>
    </source>
</evidence>
<evidence type="ECO:0000256" key="1">
    <source>
        <dbReference type="ARBA" id="ARBA00022676"/>
    </source>
</evidence>
<accession>A0A1G8F667</accession>
<name>A0A1G8F667_BACOV</name>
<dbReference type="Gene3D" id="3.90.550.10">
    <property type="entry name" value="Spore Coat Polysaccharide Biosynthesis Protein SpsA, Chain A"/>
    <property type="match status" value="1"/>
</dbReference>
<dbReference type="CDD" id="cd00761">
    <property type="entry name" value="Glyco_tranf_GTA_type"/>
    <property type="match status" value="1"/>
</dbReference>
<reference evidence="4 5" key="1">
    <citation type="submission" date="2016-10" db="EMBL/GenBank/DDBJ databases">
        <authorList>
            <person name="de Groot N.N."/>
        </authorList>
    </citation>
    <scope>NUCLEOTIDE SEQUENCE [LARGE SCALE GENOMIC DNA]</scope>
    <source>
        <strain evidence="4 5">NLAE-zl-C57</strain>
    </source>
</reference>
<organism evidence="4 5">
    <name type="scientific">Bacteroides ovatus</name>
    <dbReference type="NCBI Taxonomy" id="28116"/>
    <lineage>
        <taxon>Bacteria</taxon>
        <taxon>Pseudomonadati</taxon>
        <taxon>Bacteroidota</taxon>
        <taxon>Bacteroidia</taxon>
        <taxon>Bacteroidales</taxon>
        <taxon>Bacteroidaceae</taxon>
        <taxon>Bacteroides</taxon>
    </lineage>
</organism>
<feature type="domain" description="Glycosyltransferase 2-like" evidence="3">
    <location>
        <begin position="7"/>
        <end position="140"/>
    </location>
</feature>
<dbReference type="InterPro" id="IPR029044">
    <property type="entry name" value="Nucleotide-diphossugar_trans"/>
</dbReference>
<evidence type="ECO:0000259" key="3">
    <source>
        <dbReference type="Pfam" id="PF00535"/>
    </source>
</evidence>
<dbReference type="PANTHER" id="PTHR22916:SF51">
    <property type="entry name" value="GLYCOSYLTRANSFERASE EPSH-RELATED"/>
    <property type="match status" value="1"/>
</dbReference>